<evidence type="ECO:0000313" key="3">
    <source>
        <dbReference type="Proteomes" id="UP000886893"/>
    </source>
</evidence>
<dbReference type="PROSITE" id="PS50943">
    <property type="entry name" value="HTH_CROC1"/>
    <property type="match status" value="1"/>
</dbReference>
<dbReference type="SUPFAM" id="SSF47413">
    <property type="entry name" value="lambda repressor-like DNA-binding domains"/>
    <property type="match status" value="1"/>
</dbReference>
<reference evidence="2" key="1">
    <citation type="submission" date="2020-10" db="EMBL/GenBank/DDBJ databases">
        <authorList>
            <person name="Gilroy R."/>
        </authorList>
    </citation>
    <scope>NUCLEOTIDE SEQUENCE</scope>
    <source>
        <strain evidence="2">14508</strain>
    </source>
</reference>
<evidence type="ECO:0000259" key="1">
    <source>
        <dbReference type="PROSITE" id="PS50943"/>
    </source>
</evidence>
<reference evidence="2" key="2">
    <citation type="journal article" date="2021" name="PeerJ">
        <title>Extensive microbial diversity within the chicken gut microbiome revealed by metagenomics and culture.</title>
        <authorList>
            <person name="Gilroy R."/>
            <person name="Ravi A."/>
            <person name="Getino M."/>
            <person name="Pursley I."/>
            <person name="Horton D.L."/>
            <person name="Alikhan N.F."/>
            <person name="Baker D."/>
            <person name="Gharbi K."/>
            <person name="Hall N."/>
            <person name="Watson M."/>
            <person name="Adriaenssens E.M."/>
            <person name="Foster-Nyarko E."/>
            <person name="Jarju S."/>
            <person name="Secka A."/>
            <person name="Antonio M."/>
            <person name="Oren A."/>
            <person name="Chaudhuri R.R."/>
            <person name="La Ragione R."/>
            <person name="Hildebrand F."/>
            <person name="Pallen M.J."/>
        </authorList>
    </citation>
    <scope>NUCLEOTIDE SEQUENCE</scope>
    <source>
        <strain evidence="2">14508</strain>
    </source>
</reference>
<proteinExistence type="predicted"/>
<dbReference type="Gene3D" id="1.10.260.40">
    <property type="entry name" value="lambda repressor-like DNA-binding domains"/>
    <property type="match status" value="1"/>
</dbReference>
<dbReference type="GO" id="GO:0003677">
    <property type="term" value="F:DNA binding"/>
    <property type="evidence" value="ECO:0007669"/>
    <property type="project" value="InterPro"/>
</dbReference>
<feature type="domain" description="HTH cro/C1-type" evidence="1">
    <location>
        <begin position="8"/>
        <end position="63"/>
    </location>
</feature>
<dbReference type="Pfam" id="PF01381">
    <property type="entry name" value="HTH_3"/>
    <property type="match status" value="1"/>
</dbReference>
<accession>A0A9D1G7C1</accession>
<dbReference type="AlphaFoldDB" id="A0A9D1G7C1"/>
<evidence type="ECO:0000313" key="2">
    <source>
        <dbReference type="EMBL" id="HIT16889.1"/>
    </source>
</evidence>
<dbReference type="InterPro" id="IPR001387">
    <property type="entry name" value="Cro/C1-type_HTH"/>
</dbReference>
<name>A0A9D1G7C1_9FIRM</name>
<gene>
    <name evidence="2" type="ORF">IAD04_00730</name>
</gene>
<organism evidence="2 3">
    <name type="scientific">Candidatus Caccosoma faecigallinarum</name>
    <dbReference type="NCBI Taxonomy" id="2840720"/>
    <lineage>
        <taxon>Bacteria</taxon>
        <taxon>Bacillati</taxon>
        <taxon>Bacillota</taxon>
        <taxon>Bacillota incertae sedis</taxon>
        <taxon>Candidatus Caccosoma</taxon>
    </lineage>
</organism>
<comment type="caution">
    <text evidence="2">The sequence shown here is derived from an EMBL/GenBank/DDBJ whole genome shotgun (WGS) entry which is preliminary data.</text>
</comment>
<dbReference type="CDD" id="cd00093">
    <property type="entry name" value="HTH_XRE"/>
    <property type="match status" value="1"/>
</dbReference>
<dbReference type="InterPro" id="IPR010982">
    <property type="entry name" value="Lambda_DNA-bd_dom_sf"/>
</dbReference>
<sequence>MNIIGQRLKELREGIGKSQAFIAKEIGTIAQPAIFRYENGQSDVPNAILLWYADYFDVSLDYIFGRTDKPQGKLYDYNPKAFDDEKMQQFVEMCFDPKSPANAKLKEMLLTLVKQNER</sequence>
<dbReference type="Proteomes" id="UP000886893">
    <property type="component" value="Unassembled WGS sequence"/>
</dbReference>
<dbReference type="EMBL" id="DVKI01000021">
    <property type="protein sequence ID" value="HIT16889.1"/>
    <property type="molecule type" value="Genomic_DNA"/>
</dbReference>
<dbReference type="SMART" id="SM00530">
    <property type="entry name" value="HTH_XRE"/>
    <property type="match status" value="1"/>
</dbReference>
<protein>
    <submittedName>
        <fullName evidence="2">Helix-turn-helix transcriptional regulator</fullName>
    </submittedName>
</protein>